<name>A0AAJ6YMI8_9HYME</name>
<keyword evidence="1" id="KW-0812">Transmembrane</keyword>
<dbReference type="KEGG" id="csol:105364532"/>
<sequence>MFARVLLLAWMMGGLRAASPPTWFEALRSFVEDCRGTRLDLCARRRALGAVDQFLGRDVIGLVEGIELVRFGKLGTNNTVDLDIRRLLGRMQRKDRMDEKNGTWGQILTSRMVRLLKTHVIKVDLDRLGPTILDITTGASGNSTDLQIEARGRRRRRRQMHLMPIMMMGLLLMGTVLIPMSFQFLAVLGGKALILAKMALMLSSIQGLKKIATNGVNYGLYHNPVPEAWHERSTSIYEIPYAGGYLGQVAASRSAVKSA</sequence>
<keyword evidence="3" id="KW-1185">Reference proteome</keyword>
<keyword evidence="2" id="KW-0732">Signal</keyword>
<reference evidence="4" key="1">
    <citation type="submission" date="2025-08" db="UniProtKB">
        <authorList>
            <consortium name="RefSeq"/>
        </authorList>
    </citation>
    <scope>IDENTIFICATION</scope>
</reference>
<keyword evidence="1" id="KW-1133">Transmembrane helix</keyword>
<proteinExistence type="predicted"/>
<dbReference type="RefSeq" id="XP_011500770.1">
    <property type="nucleotide sequence ID" value="XM_011502468.1"/>
</dbReference>
<accession>A0AAJ6YMI8</accession>
<gene>
    <name evidence="4" type="primary">LOC105364532</name>
</gene>
<dbReference type="CTD" id="43615"/>
<organism evidence="3 4">
    <name type="scientific">Ceratosolen solmsi marchali</name>
    <dbReference type="NCBI Taxonomy" id="326594"/>
    <lineage>
        <taxon>Eukaryota</taxon>
        <taxon>Metazoa</taxon>
        <taxon>Ecdysozoa</taxon>
        <taxon>Arthropoda</taxon>
        <taxon>Hexapoda</taxon>
        <taxon>Insecta</taxon>
        <taxon>Pterygota</taxon>
        <taxon>Neoptera</taxon>
        <taxon>Endopterygota</taxon>
        <taxon>Hymenoptera</taxon>
        <taxon>Apocrita</taxon>
        <taxon>Proctotrupomorpha</taxon>
        <taxon>Chalcidoidea</taxon>
        <taxon>Agaonidae</taxon>
        <taxon>Agaoninae</taxon>
        <taxon>Ceratosolen</taxon>
    </lineage>
</organism>
<evidence type="ECO:0000313" key="4">
    <source>
        <dbReference type="RefSeq" id="XP_011500770.1"/>
    </source>
</evidence>
<dbReference type="PANTHER" id="PTHR21879">
    <property type="entry name" value="FI03362P-RELATED-RELATED"/>
    <property type="match status" value="1"/>
</dbReference>
<evidence type="ECO:0000313" key="3">
    <source>
        <dbReference type="Proteomes" id="UP000695007"/>
    </source>
</evidence>
<dbReference type="PANTHER" id="PTHR21879:SF8">
    <property type="entry name" value="OSIRIS 23"/>
    <property type="match status" value="1"/>
</dbReference>
<dbReference type="Proteomes" id="UP000695007">
    <property type="component" value="Unplaced"/>
</dbReference>
<feature type="chain" id="PRO_5042584965" evidence="2">
    <location>
        <begin position="18"/>
        <end position="259"/>
    </location>
</feature>
<dbReference type="GO" id="GO:0016020">
    <property type="term" value="C:membrane"/>
    <property type="evidence" value="ECO:0007669"/>
    <property type="project" value="TreeGrafter"/>
</dbReference>
<dbReference type="AlphaFoldDB" id="A0AAJ6YMI8"/>
<keyword evidence="1" id="KW-0472">Membrane</keyword>
<feature type="transmembrane region" description="Helical" evidence="1">
    <location>
        <begin position="160"/>
        <end position="178"/>
    </location>
</feature>
<dbReference type="InterPro" id="IPR012464">
    <property type="entry name" value="DUF1676"/>
</dbReference>
<protein>
    <submittedName>
        <fullName evidence="4">Uncharacterized protein LOC105364532</fullName>
    </submittedName>
</protein>
<evidence type="ECO:0000256" key="1">
    <source>
        <dbReference type="SAM" id="Phobius"/>
    </source>
</evidence>
<dbReference type="Pfam" id="PF07898">
    <property type="entry name" value="DUF1676"/>
    <property type="match status" value="1"/>
</dbReference>
<feature type="signal peptide" evidence="2">
    <location>
        <begin position="1"/>
        <end position="17"/>
    </location>
</feature>
<evidence type="ECO:0000256" key="2">
    <source>
        <dbReference type="SAM" id="SignalP"/>
    </source>
</evidence>
<dbReference type="GeneID" id="105364532"/>